<dbReference type="Proteomes" id="UP001186944">
    <property type="component" value="Unassembled WGS sequence"/>
</dbReference>
<accession>A0AA88XKW1</accession>
<organism evidence="1 2">
    <name type="scientific">Pinctada imbricata</name>
    <name type="common">Atlantic pearl-oyster</name>
    <name type="synonym">Pinctada martensii</name>
    <dbReference type="NCBI Taxonomy" id="66713"/>
    <lineage>
        <taxon>Eukaryota</taxon>
        <taxon>Metazoa</taxon>
        <taxon>Spiralia</taxon>
        <taxon>Lophotrochozoa</taxon>
        <taxon>Mollusca</taxon>
        <taxon>Bivalvia</taxon>
        <taxon>Autobranchia</taxon>
        <taxon>Pteriomorphia</taxon>
        <taxon>Pterioida</taxon>
        <taxon>Pterioidea</taxon>
        <taxon>Pteriidae</taxon>
        <taxon>Pinctada</taxon>
    </lineage>
</organism>
<comment type="caution">
    <text evidence="1">The sequence shown here is derived from an EMBL/GenBank/DDBJ whole genome shotgun (WGS) entry which is preliminary data.</text>
</comment>
<reference evidence="1" key="1">
    <citation type="submission" date="2019-08" db="EMBL/GenBank/DDBJ databases">
        <title>The improved chromosome-level genome for the pearl oyster Pinctada fucata martensii using PacBio sequencing and Hi-C.</title>
        <authorList>
            <person name="Zheng Z."/>
        </authorList>
    </citation>
    <scope>NUCLEOTIDE SEQUENCE</scope>
    <source>
        <strain evidence="1">ZZ-2019</strain>
        <tissue evidence="1">Adductor muscle</tissue>
    </source>
</reference>
<evidence type="ECO:0000313" key="2">
    <source>
        <dbReference type="Proteomes" id="UP001186944"/>
    </source>
</evidence>
<name>A0AA88XKW1_PINIB</name>
<proteinExistence type="predicted"/>
<dbReference type="AlphaFoldDB" id="A0AA88XKW1"/>
<keyword evidence="2" id="KW-1185">Reference proteome</keyword>
<gene>
    <name evidence="1" type="ORF">FSP39_003953</name>
</gene>
<evidence type="ECO:0000313" key="1">
    <source>
        <dbReference type="EMBL" id="KAK3087275.1"/>
    </source>
</evidence>
<protein>
    <submittedName>
        <fullName evidence="1">Uncharacterized protein</fullName>
    </submittedName>
</protein>
<dbReference type="EMBL" id="VSWD01000011">
    <property type="protein sequence ID" value="KAK3087275.1"/>
    <property type="molecule type" value="Genomic_DNA"/>
</dbReference>
<sequence>MEYGATIWNLYLKGDIEKLEKIQNRAIRFIKKDYKSRNPGPITSMRKDLETDPLEERRTSLRLILMYKVVEGLVPSLPPNSFLKYAKTKSQIKPKQYQDHQTTNLVNRHVSKWKMSRSDKFVENLNMKEENIKDLCNEVDNCSSEEHDIDGILSKLENIFSEAAIKPFGKSGRNNEQKEKSDRNNEIWFTKLCDEKRKKFHNAKKKYNKDKSSANRESLRFARKSYKKELSRSFANHQLNLEKELRQTSRNNTKEFWNILNKFSKKTKKRYTYTNRYTL</sequence>